<evidence type="ECO:0000313" key="1">
    <source>
        <dbReference type="EMBL" id="QCD43119.1"/>
    </source>
</evidence>
<sequence length="101" mass="11764">MKEFDEKEAIKAMRTAISEEKSRLYDDDELLNIIDIIWDWYDDQGLLDIDAEADDEDVNTDALIKHVGKMISKDTDSPVKREDVEPLVMAELRYEQSLDEI</sequence>
<organism evidence="1 2">
    <name type="scientific">Duncaniella dubosii</name>
    <dbReference type="NCBI Taxonomy" id="2518971"/>
    <lineage>
        <taxon>Bacteria</taxon>
        <taxon>Pseudomonadati</taxon>
        <taxon>Bacteroidota</taxon>
        <taxon>Bacteroidia</taxon>
        <taxon>Bacteroidales</taxon>
        <taxon>Muribaculaceae</taxon>
        <taxon>Duncaniella</taxon>
    </lineage>
</organism>
<dbReference type="EMBL" id="CP039396">
    <property type="protein sequence ID" value="QCD43119.1"/>
    <property type="molecule type" value="Genomic_DNA"/>
</dbReference>
<reference evidence="2" key="1">
    <citation type="submission" date="2019-02" db="EMBL/GenBank/DDBJ databases">
        <title>Isolation and identification of novel species under the genus Muribaculum.</title>
        <authorList>
            <person name="Miyake S."/>
            <person name="Ding Y."/>
            <person name="Low A."/>
            <person name="Soh M."/>
            <person name="Seedorf H."/>
        </authorList>
    </citation>
    <scope>NUCLEOTIDE SEQUENCE [LARGE SCALE GENOMIC DNA]</scope>
    <source>
        <strain evidence="2">H5</strain>
    </source>
</reference>
<protein>
    <submittedName>
        <fullName evidence="1">Uncharacterized protein</fullName>
    </submittedName>
</protein>
<name>A0A4P7W4Z5_9BACT</name>
<dbReference type="RefSeq" id="WP_123614726.1">
    <property type="nucleotide sequence ID" value="NZ_CAXHQF010000033.1"/>
</dbReference>
<dbReference type="Proteomes" id="UP000297149">
    <property type="component" value="Chromosome"/>
</dbReference>
<gene>
    <name evidence="1" type="ORF">E7747_13040</name>
</gene>
<evidence type="ECO:0000313" key="2">
    <source>
        <dbReference type="Proteomes" id="UP000297149"/>
    </source>
</evidence>
<proteinExistence type="predicted"/>
<dbReference type="KEGG" id="ddb:E7747_13040"/>
<dbReference type="AlphaFoldDB" id="A0A4P7W4Z5"/>
<accession>A0A4P7W4Z5</accession>
<keyword evidence="2" id="KW-1185">Reference proteome</keyword>